<dbReference type="Pfam" id="PF00582">
    <property type="entry name" value="Usp"/>
    <property type="match status" value="1"/>
</dbReference>
<dbReference type="PRINTS" id="PR01438">
    <property type="entry name" value="UNVRSLSTRESS"/>
</dbReference>
<comment type="similarity">
    <text evidence="1">Belongs to the universal stress protein A family.</text>
</comment>
<protein>
    <submittedName>
        <fullName evidence="3">Nucleotide-binding universal stress protein, UspA family</fullName>
    </submittedName>
</protein>
<reference evidence="3 4" key="1">
    <citation type="submission" date="2016-10" db="EMBL/GenBank/DDBJ databases">
        <authorList>
            <person name="de Groot N.N."/>
        </authorList>
    </citation>
    <scope>NUCLEOTIDE SEQUENCE [LARGE SCALE GENOMIC DNA]</scope>
    <source>
        <strain evidence="4">P4-7,KCTC 19426,CECT 7604</strain>
    </source>
</reference>
<proteinExistence type="inferred from homology"/>
<feature type="domain" description="UspA" evidence="2">
    <location>
        <begin position="8"/>
        <end position="147"/>
    </location>
</feature>
<dbReference type="Proteomes" id="UP000198741">
    <property type="component" value="Chromosome I"/>
</dbReference>
<dbReference type="InterPro" id="IPR014729">
    <property type="entry name" value="Rossmann-like_a/b/a_fold"/>
</dbReference>
<organism evidence="3 4">
    <name type="scientific">Nakamurella panacisegetis</name>
    <dbReference type="NCBI Taxonomy" id="1090615"/>
    <lineage>
        <taxon>Bacteria</taxon>
        <taxon>Bacillati</taxon>
        <taxon>Actinomycetota</taxon>
        <taxon>Actinomycetes</taxon>
        <taxon>Nakamurellales</taxon>
        <taxon>Nakamurellaceae</taxon>
        <taxon>Nakamurella</taxon>
    </lineage>
</organism>
<dbReference type="SUPFAM" id="SSF52402">
    <property type="entry name" value="Adenine nucleotide alpha hydrolases-like"/>
    <property type="match status" value="1"/>
</dbReference>
<dbReference type="PANTHER" id="PTHR46553:SF3">
    <property type="entry name" value="ADENINE NUCLEOTIDE ALPHA HYDROLASES-LIKE SUPERFAMILY PROTEIN"/>
    <property type="match status" value="1"/>
</dbReference>
<dbReference type="InterPro" id="IPR006015">
    <property type="entry name" value="Universal_stress_UspA"/>
</dbReference>
<name>A0A1H0LU21_9ACTN</name>
<evidence type="ECO:0000313" key="3">
    <source>
        <dbReference type="EMBL" id="SDO71674.1"/>
    </source>
</evidence>
<accession>A0A1H0LU21</accession>
<dbReference type="InterPro" id="IPR006016">
    <property type="entry name" value="UspA"/>
</dbReference>
<dbReference type="AlphaFoldDB" id="A0A1H0LU21"/>
<evidence type="ECO:0000256" key="1">
    <source>
        <dbReference type="ARBA" id="ARBA00008791"/>
    </source>
</evidence>
<dbReference type="RefSeq" id="WP_157695315.1">
    <property type="nucleotide sequence ID" value="NZ_LT629710.1"/>
</dbReference>
<gene>
    <name evidence="3" type="ORF">SAMN04515671_1804</name>
</gene>
<dbReference type="OrthoDB" id="6174426at2"/>
<evidence type="ECO:0000259" key="2">
    <source>
        <dbReference type="Pfam" id="PF00582"/>
    </source>
</evidence>
<dbReference type="PANTHER" id="PTHR46553">
    <property type="entry name" value="ADENINE NUCLEOTIDE ALPHA HYDROLASES-LIKE SUPERFAMILY PROTEIN"/>
    <property type="match status" value="1"/>
</dbReference>
<sequence>MTIEESNRTVLVGIDGSANSLAALRWALREGAATGSPVEVVHCWIPQTLTDVALGSSQELQVASACMLQNEVAAALADVGPDPVSGRMPVVTQLSRHGNPTAILPERSAGARLLVLGARTSTALSDLFRGNVESACRRHAACPVVVVDERKDAVRHHPAPHTQAVSQ</sequence>
<dbReference type="CDD" id="cd00293">
    <property type="entry name" value="USP-like"/>
    <property type="match status" value="1"/>
</dbReference>
<dbReference type="EMBL" id="LT629710">
    <property type="protein sequence ID" value="SDO71674.1"/>
    <property type="molecule type" value="Genomic_DNA"/>
</dbReference>
<dbReference type="Gene3D" id="3.40.50.620">
    <property type="entry name" value="HUPs"/>
    <property type="match status" value="1"/>
</dbReference>
<dbReference type="STRING" id="1090615.SAMN04515671_1804"/>
<evidence type="ECO:0000313" key="4">
    <source>
        <dbReference type="Proteomes" id="UP000198741"/>
    </source>
</evidence>
<keyword evidence="4" id="KW-1185">Reference proteome</keyword>